<dbReference type="AlphaFoldDB" id="A0A0X8P451"/>
<evidence type="ECO:0000256" key="6">
    <source>
        <dbReference type="SAM" id="Phobius"/>
    </source>
</evidence>
<dbReference type="GO" id="GO:0005886">
    <property type="term" value="C:plasma membrane"/>
    <property type="evidence" value="ECO:0007669"/>
    <property type="project" value="UniProtKB-SubCell"/>
</dbReference>
<keyword evidence="5 6" id="KW-0472">Membrane</keyword>
<evidence type="ECO:0000256" key="2">
    <source>
        <dbReference type="ARBA" id="ARBA00022475"/>
    </source>
</evidence>
<evidence type="ECO:0000313" key="8">
    <source>
        <dbReference type="Proteomes" id="UP000060602"/>
    </source>
</evidence>
<evidence type="ECO:0000256" key="3">
    <source>
        <dbReference type="ARBA" id="ARBA00022692"/>
    </source>
</evidence>
<feature type="transmembrane region" description="Helical" evidence="6">
    <location>
        <begin position="47"/>
        <end position="73"/>
    </location>
</feature>
<dbReference type="InterPro" id="IPR002797">
    <property type="entry name" value="Polysacc_synth"/>
</dbReference>
<feature type="transmembrane region" description="Helical" evidence="6">
    <location>
        <begin position="404"/>
        <end position="422"/>
    </location>
</feature>
<dbReference type="EMBL" id="CP014060">
    <property type="protein sequence ID" value="AMG39541.1"/>
    <property type="molecule type" value="Genomic_DNA"/>
</dbReference>
<feature type="transmembrane region" description="Helical" evidence="6">
    <location>
        <begin position="308"/>
        <end position="327"/>
    </location>
</feature>
<feature type="transmembrane region" description="Helical" evidence="6">
    <location>
        <begin position="347"/>
        <end position="370"/>
    </location>
</feature>
<keyword evidence="3 6" id="KW-0812">Transmembrane</keyword>
<dbReference type="PANTHER" id="PTHR30250:SF26">
    <property type="entry name" value="PSMA PROTEIN"/>
    <property type="match status" value="1"/>
</dbReference>
<dbReference type="PANTHER" id="PTHR30250">
    <property type="entry name" value="PST FAMILY PREDICTED COLANIC ACID TRANSPORTER"/>
    <property type="match status" value="1"/>
</dbReference>
<evidence type="ECO:0000256" key="5">
    <source>
        <dbReference type="ARBA" id="ARBA00023136"/>
    </source>
</evidence>
<feature type="transmembrane region" description="Helical" evidence="6">
    <location>
        <begin position="377"/>
        <end position="398"/>
    </location>
</feature>
<reference evidence="8" key="1">
    <citation type="submission" date="2015-12" db="EMBL/GenBank/DDBJ databases">
        <title>FDA dAtabase for Regulatory Grade micrObial Sequences (FDA-ARGOS): Supporting development and validation of Infectious Disease Dx tests.</title>
        <authorList>
            <person name="Case J."/>
            <person name="Tallon L."/>
            <person name="Sadzewicz L."/>
            <person name="Sengamalay N."/>
            <person name="Ott S."/>
            <person name="Godinez A."/>
            <person name="Nagaraj S."/>
            <person name="Nadendla S."/>
            <person name="Sichtig H."/>
        </authorList>
    </citation>
    <scope>NUCLEOTIDE SEQUENCE [LARGE SCALE GENOMIC DNA]</scope>
    <source>
        <strain evidence="8">FDAARGOS_147</strain>
    </source>
</reference>
<keyword evidence="4 6" id="KW-1133">Transmembrane helix</keyword>
<proteinExistence type="predicted"/>
<accession>A0A0X8P451</accession>
<organism evidence="7 8">
    <name type="scientific">Alcaligenes xylosoxydans xylosoxydans</name>
    <name type="common">Achromobacter xylosoxidans</name>
    <dbReference type="NCBI Taxonomy" id="85698"/>
    <lineage>
        <taxon>Bacteria</taxon>
        <taxon>Pseudomonadati</taxon>
        <taxon>Pseudomonadota</taxon>
        <taxon>Betaproteobacteria</taxon>
        <taxon>Burkholderiales</taxon>
        <taxon>Alcaligenaceae</taxon>
        <taxon>Achromobacter</taxon>
    </lineage>
</organism>
<dbReference type="Pfam" id="PF01943">
    <property type="entry name" value="Polysacc_synt"/>
    <property type="match status" value="1"/>
</dbReference>
<dbReference type="InterPro" id="IPR050833">
    <property type="entry name" value="Poly_Biosynth_Transport"/>
</dbReference>
<sequence>MYRLIRKHVAGNASFWGLVEYGIGPVAALVALPILFRQLGTVGFGQYSMIIALAGFGNAANLGAAVTATKLVSERMHEPGGAYRAAGVAMSLIGCALGVVTAAAALLWGVVWLGWPAATFGGVAVTLLAMPALAVYLTQQYDQLMSGCLKGREDFRATALCEVFSRSGTMALACATAWLTASPTWTGLAQAVGLLLAGSVKMRVFARRYGHALVRPVRDRGAMLAAFKFSRWSWLNSLSALAFGSVDRVLVGSLMGPAALAIYTVGVQVGQMIHTASVAIFQKAMPRVSRLAASPPHPGAAEEEIRRLMWWNLLLSAGATLVVLAVSQPLLDLLLGHAVAEGHLGTFRLLIAASGLLSLNAAAHFSLLGLGNSRAVAILNGLGGLAMLCVMAVLVHAAGEHAAAWGRMAYAAITLAGVALAIRQSRPDYPGAMPAATR</sequence>
<dbReference type="Proteomes" id="UP000060602">
    <property type="component" value="Chromosome"/>
</dbReference>
<feature type="transmembrane region" description="Helical" evidence="6">
    <location>
        <begin position="85"/>
        <end position="111"/>
    </location>
</feature>
<feature type="transmembrane region" description="Helical" evidence="6">
    <location>
        <begin position="12"/>
        <end position="35"/>
    </location>
</feature>
<keyword evidence="2" id="KW-1003">Cell membrane</keyword>
<feature type="transmembrane region" description="Helical" evidence="6">
    <location>
        <begin position="117"/>
        <end position="138"/>
    </location>
</feature>
<gene>
    <name evidence="7" type="ORF">AL504_28205</name>
</gene>
<comment type="subcellular location">
    <subcellularLocation>
        <location evidence="1">Cell membrane</location>
        <topology evidence="1">Multi-pass membrane protein</topology>
    </subcellularLocation>
</comment>
<evidence type="ECO:0000313" key="7">
    <source>
        <dbReference type="EMBL" id="AMG39541.1"/>
    </source>
</evidence>
<name>A0A0X8P451_ALCXX</name>
<evidence type="ECO:0000256" key="1">
    <source>
        <dbReference type="ARBA" id="ARBA00004651"/>
    </source>
</evidence>
<protein>
    <submittedName>
        <fullName evidence="7">Polysaccharide biosynthesis family protein</fullName>
    </submittedName>
</protein>
<dbReference type="RefSeq" id="WP_006390297.1">
    <property type="nucleotide sequence ID" value="NZ_CP014060.2"/>
</dbReference>
<evidence type="ECO:0000256" key="4">
    <source>
        <dbReference type="ARBA" id="ARBA00022989"/>
    </source>
</evidence>